<organism evidence="7 8">
    <name type="scientific">Marinospirillum celere</name>
    <dbReference type="NCBI Taxonomy" id="1122252"/>
    <lineage>
        <taxon>Bacteria</taxon>
        <taxon>Pseudomonadati</taxon>
        <taxon>Pseudomonadota</taxon>
        <taxon>Gammaproteobacteria</taxon>
        <taxon>Oceanospirillales</taxon>
        <taxon>Oceanospirillaceae</taxon>
        <taxon>Marinospirillum</taxon>
    </lineage>
</organism>
<dbReference type="FunFam" id="3.40.640.10:FF:000046">
    <property type="entry name" value="Cystathionine gamma-lyase"/>
    <property type="match status" value="1"/>
</dbReference>
<comment type="subunit">
    <text evidence="3">Homotetramer.</text>
</comment>
<keyword evidence="3" id="KW-0486">Methionine biosynthesis</keyword>
<dbReference type="AlphaFoldDB" id="A0A1I1J7Y2"/>
<comment type="pathway">
    <text evidence="3">Amino-acid biosynthesis; L-methionine biosynthesis via de novo pathway; L-homocysteine from O-succinyl-L-homoserine: step 1/1.</text>
</comment>
<keyword evidence="3" id="KW-0808">Transferase</keyword>
<dbReference type="EC" id="2.5.1.-" evidence="3"/>
<proteinExistence type="inferred from homology"/>
<keyword evidence="3" id="KW-0028">Amino-acid biosynthesis</keyword>
<keyword evidence="2 3" id="KW-0663">Pyridoxal phosphate</keyword>
<dbReference type="CDD" id="cd00614">
    <property type="entry name" value="CGS_like"/>
    <property type="match status" value="1"/>
</dbReference>
<dbReference type="SUPFAM" id="SSF53383">
    <property type="entry name" value="PLP-dependent transferases"/>
    <property type="match status" value="1"/>
</dbReference>
<dbReference type="PANTHER" id="PTHR11808:SF80">
    <property type="entry name" value="CYSTATHIONINE GAMMA-LYASE"/>
    <property type="match status" value="1"/>
</dbReference>
<feature type="region of interest" description="Disordered" evidence="6">
    <location>
        <begin position="1"/>
        <end position="26"/>
    </location>
</feature>
<evidence type="ECO:0000256" key="4">
    <source>
        <dbReference type="PIRSR" id="PIRSR001434-2"/>
    </source>
</evidence>
<comment type="similarity">
    <text evidence="3">Belongs to the trans-sulfuration enzymes family. MetZ subfamily.</text>
</comment>
<dbReference type="OrthoDB" id="9805807at2"/>
<dbReference type="PANTHER" id="PTHR11808">
    <property type="entry name" value="TRANS-SULFURATION ENZYME FAMILY MEMBER"/>
    <property type="match status" value="1"/>
</dbReference>
<comment type="function">
    <text evidence="3">Catalyzes the formation of L-homocysteine from O-succinyl-L-homoserine (OSHS) and hydrogen sulfide.</text>
</comment>
<dbReference type="Pfam" id="PF01053">
    <property type="entry name" value="Cys_Met_Meta_PP"/>
    <property type="match status" value="1"/>
</dbReference>
<gene>
    <name evidence="3" type="primary">metZ</name>
    <name evidence="7" type="ORF">SAMN05660443_2664</name>
</gene>
<dbReference type="Proteomes" id="UP000199058">
    <property type="component" value="Unassembled WGS sequence"/>
</dbReference>
<evidence type="ECO:0000256" key="1">
    <source>
        <dbReference type="ARBA" id="ARBA00001933"/>
    </source>
</evidence>
<dbReference type="STRING" id="1122252.SAMN05660443_2664"/>
<dbReference type="GO" id="GO:0016765">
    <property type="term" value="F:transferase activity, transferring alkyl or aryl (other than methyl) groups"/>
    <property type="evidence" value="ECO:0007669"/>
    <property type="project" value="UniProtKB-UniRule"/>
</dbReference>
<dbReference type="NCBIfam" id="NF006003">
    <property type="entry name" value="PRK08133.1"/>
    <property type="match status" value="1"/>
</dbReference>
<dbReference type="EMBL" id="FOLH01000006">
    <property type="protein sequence ID" value="SFC44664.1"/>
    <property type="molecule type" value="Genomic_DNA"/>
</dbReference>
<dbReference type="NCBIfam" id="TIGR01325">
    <property type="entry name" value="O_suc_HS_sulf"/>
    <property type="match status" value="1"/>
</dbReference>
<protein>
    <recommendedName>
        <fullName evidence="3">O-succinylhomoserine sulfhydrylase</fullName>
        <shortName evidence="3">OSH sulfhydrylase</shortName>
        <shortName evidence="3">OSHS sulfhydrylase</shortName>
        <ecNumber evidence="3">2.5.1.-</ecNumber>
    </recommendedName>
</protein>
<evidence type="ECO:0000313" key="7">
    <source>
        <dbReference type="EMBL" id="SFC44664.1"/>
    </source>
</evidence>
<evidence type="ECO:0000256" key="3">
    <source>
        <dbReference type="HAMAP-Rule" id="MF_02056"/>
    </source>
</evidence>
<dbReference type="FunFam" id="3.90.1150.10:FF:000033">
    <property type="entry name" value="Cystathionine gamma-synthase"/>
    <property type="match status" value="1"/>
</dbReference>
<comment type="cofactor">
    <cofactor evidence="1 3 5">
        <name>pyridoxal 5'-phosphate</name>
        <dbReference type="ChEBI" id="CHEBI:597326"/>
    </cofactor>
</comment>
<sequence>MSLENNSWGTATRALRSGHRRTAEREHAEPIFTTSSFVFESAAHAAECFTNETGAVNIYSRFTNPTVACFEERLAALEGGERGVATSSGMSAILAVCMAFLSQGDEIVCSRSVFGSTVSLFNKFVSKMGITTHFVELQDLAAWEAACTSKTRLFFVETPSNPLCEIADLAALAELAHSRKVKLVVDNCFCTPALQKPLELGADIVVHSATKYLDGQGRMVGGAVVGSEQDMAEVFGVVRTAGPCMSPFNAWVFLKGLETLKLRMEAHSANALQLATWLQEQPGVKAVHYAGLPTHPQHQLAAKQMRRFGGVLSFEMEKGREAAWKVIDATSMLSITANLGDAKTTITHPATTTHARVAPEARLAAGITDGLVRIAVGLEDIEDIQADLAQGLC</sequence>
<dbReference type="UniPathway" id="UPA00051">
    <property type="reaction ID" value="UER00449"/>
</dbReference>
<dbReference type="GO" id="GO:0019346">
    <property type="term" value="P:transsulfuration"/>
    <property type="evidence" value="ECO:0007669"/>
    <property type="project" value="InterPro"/>
</dbReference>
<dbReference type="GO" id="GO:0071266">
    <property type="term" value="P:'de novo' L-methionine biosynthetic process"/>
    <property type="evidence" value="ECO:0007669"/>
    <property type="project" value="UniProtKB-UniRule"/>
</dbReference>
<dbReference type="RefSeq" id="WP_091964662.1">
    <property type="nucleotide sequence ID" value="NZ_FOLH01000006.1"/>
</dbReference>
<evidence type="ECO:0000313" key="8">
    <source>
        <dbReference type="Proteomes" id="UP000199058"/>
    </source>
</evidence>
<dbReference type="InterPro" id="IPR015421">
    <property type="entry name" value="PyrdxlP-dep_Trfase_major"/>
</dbReference>
<evidence type="ECO:0000256" key="2">
    <source>
        <dbReference type="ARBA" id="ARBA00022898"/>
    </source>
</evidence>
<feature type="modified residue" description="N6-(pyridoxal phosphate)lysine" evidence="3 4">
    <location>
        <position position="211"/>
    </location>
</feature>
<dbReference type="PROSITE" id="PS00868">
    <property type="entry name" value="CYS_MET_METAB_PP"/>
    <property type="match status" value="1"/>
</dbReference>
<evidence type="ECO:0000256" key="5">
    <source>
        <dbReference type="RuleBase" id="RU362118"/>
    </source>
</evidence>
<dbReference type="Gene3D" id="3.40.640.10">
    <property type="entry name" value="Type I PLP-dependent aspartate aminotransferase-like (Major domain)"/>
    <property type="match status" value="1"/>
</dbReference>
<dbReference type="GO" id="GO:0016846">
    <property type="term" value="F:carbon-sulfur lyase activity"/>
    <property type="evidence" value="ECO:0007669"/>
    <property type="project" value="TreeGrafter"/>
</dbReference>
<reference evidence="7 8" key="1">
    <citation type="submission" date="2016-10" db="EMBL/GenBank/DDBJ databases">
        <authorList>
            <person name="de Groot N.N."/>
        </authorList>
    </citation>
    <scope>NUCLEOTIDE SEQUENCE [LARGE SCALE GENOMIC DNA]</scope>
    <source>
        <strain evidence="7 8">DSM 18438</strain>
    </source>
</reference>
<feature type="compositionally biased region" description="Polar residues" evidence="6">
    <location>
        <begin position="1"/>
        <end position="10"/>
    </location>
</feature>
<dbReference type="InterPro" id="IPR015424">
    <property type="entry name" value="PyrdxlP-dep_Trfase"/>
</dbReference>
<keyword evidence="8" id="KW-1185">Reference proteome</keyword>
<name>A0A1I1J7Y2_9GAMM</name>
<comment type="catalytic activity">
    <reaction evidence="3">
        <text>O-succinyl-L-homoserine + hydrogen sulfide = L-homocysteine + succinate</text>
        <dbReference type="Rhea" id="RHEA:27826"/>
        <dbReference type="ChEBI" id="CHEBI:29919"/>
        <dbReference type="ChEBI" id="CHEBI:30031"/>
        <dbReference type="ChEBI" id="CHEBI:57661"/>
        <dbReference type="ChEBI" id="CHEBI:58199"/>
    </reaction>
</comment>
<dbReference type="InterPro" id="IPR000277">
    <property type="entry name" value="Cys/Met-Metab_PyrdxlP-dep_enz"/>
</dbReference>
<dbReference type="GO" id="GO:0005737">
    <property type="term" value="C:cytoplasm"/>
    <property type="evidence" value="ECO:0007669"/>
    <property type="project" value="TreeGrafter"/>
</dbReference>
<dbReference type="PIRSF" id="PIRSF001434">
    <property type="entry name" value="CGS"/>
    <property type="match status" value="1"/>
</dbReference>
<dbReference type="InterPro" id="IPR054542">
    <property type="entry name" value="Cys_met_metab_PP"/>
</dbReference>
<dbReference type="Gene3D" id="3.90.1150.10">
    <property type="entry name" value="Aspartate Aminotransferase, domain 1"/>
    <property type="match status" value="1"/>
</dbReference>
<dbReference type="InterPro" id="IPR006234">
    <property type="entry name" value="O-succ-hSer_sulfhydrylase"/>
</dbReference>
<dbReference type="GO" id="GO:0030170">
    <property type="term" value="F:pyridoxal phosphate binding"/>
    <property type="evidence" value="ECO:0007669"/>
    <property type="project" value="UniProtKB-UniRule"/>
</dbReference>
<dbReference type="InterPro" id="IPR015422">
    <property type="entry name" value="PyrdxlP-dep_Trfase_small"/>
</dbReference>
<dbReference type="GO" id="GO:0071268">
    <property type="term" value="P:homocysteine biosynthetic process"/>
    <property type="evidence" value="ECO:0007669"/>
    <property type="project" value="InterPro"/>
</dbReference>
<dbReference type="HAMAP" id="MF_02056">
    <property type="entry name" value="MetZ"/>
    <property type="match status" value="1"/>
</dbReference>
<accession>A0A1I1J7Y2</accession>
<evidence type="ECO:0000256" key="6">
    <source>
        <dbReference type="SAM" id="MobiDB-lite"/>
    </source>
</evidence>